<comment type="caution">
    <text evidence="1">The sequence shown here is derived from an EMBL/GenBank/DDBJ whole genome shotgun (WGS) entry which is preliminary data.</text>
</comment>
<name>A0A645DXB6_9ZZZZ</name>
<organism evidence="1">
    <name type="scientific">bioreactor metagenome</name>
    <dbReference type="NCBI Taxonomy" id="1076179"/>
    <lineage>
        <taxon>unclassified sequences</taxon>
        <taxon>metagenomes</taxon>
        <taxon>ecological metagenomes</taxon>
    </lineage>
</organism>
<dbReference type="EMBL" id="VSSQ01040681">
    <property type="protein sequence ID" value="MPM93986.1"/>
    <property type="molecule type" value="Genomic_DNA"/>
</dbReference>
<reference evidence="1" key="1">
    <citation type="submission" date="2019-08" db="EMBL/GenBank/DDBJ databases">
        <authorList>
            <person name="Kucharzyk K."/>
            <person name="Murdoch R.W."/>
            <person name="Higgins S."/>
            <person name="Loffler F."/>
        </authorList>
    </citation>
    <scope>NUCLEOTIDE SEQUENCE</scope>
</reference>
<proteinExistence type="predicted"/>
<protein>
    <submittedName>
        <fullName evidence="1">Uncharacterized protein</fullName>
    </submittedName>
</protein>
<accession>A0A645DXB6</accession>
<sequence length="53" mass="6082">MFVVGRSRERLYPVDLHPVQAHLQVGLFIRLFYGYFGFAAGQRAGQQQRGDEV</sequence>
<dbReference type="AlphaFoldDB" id="A0A645DXB6"/>
<gene>
    <name evidence="1" type="ORF">SDC9_141128</name>
</gene>
<evidence type="ECO:0000313" key="1">
    <source>
        <dbReference type="EMBL" id="MPM93986.1"/>
    </source>
</evidence>